<proteinExistence type="predicted"/>
<reference evidence="1" key="1">
    <citation type="submission" date="2018-05" db="EMBL/GenBank/DDBJ databases">
        <authorList>
            <person name="Lanie J.A."/>
            <person name="Ng W.-L."/>
            <person name="Kazmierczak K.M."/>
            <person name="Andrzejewski T.M."/>
            <person name="Davidsen T.M."/>
            <person name="Wayne K.J."/>
            <person name="Tettelin H."/>
            <person name="Glass J.I."/>
            <person name="Rusch D."/>
            <person name="Podicherti R."/>
            <person name="Tsui H.-C.T."/>
            <person name="Winkler M.E."/>
        </authorList>
    </citation>
    <scope>NUCLEOTIDE SEQUENCE</scope>
</reference>
<sequence>MILKKLIIILILSSVTTVFADDLIVDKNSRSQYQTDNFLRFDPFYYYKKIISVMGLTPDTVDLSNKAVTLGS</sequence>
<protein>
    <submittedName>
        <fullName evidence="1">Uncharacterized protein</fullName>
    </submittedName>
</protein>
<accession>A0A382RH76</accession>
<evidence type="ECO:0000313" key="1">
    <source>
        <dbReference type="EMBL" id="SVC96750.1"/>
    </source>
</evidence>
<dbReference type="EMBL" id="UINC01121523">
    <property type="protein sequence ID" value="SVC96750.1"/>
    <property type="molecule type" value="Genomic_DNA"/>
</dbReference>
<gene>
    <name evidence="1" type="ORF">METZ01_LOCUS349604</name>
</gene>
<dbReference type="AlphaFoldDB" id="A0A382RH76"/>
<name>A0A382RH76_9ZZZZ</name>
<feature type="non-terminal residue" evidence="1">
    <location>
        <position position="72"/>
    </location>
</feature>
<organism evidence="1">
    <name type="scientific">marine metagenome</name>
    <dbReference type="NCBI Taxonomy" id="408172"/>
    <lineage>
        <taxon>unclassified sequences</taxon>
        <taxon>metagenomes</taxon>
        <taxon>ecological metagenomes</taxon>
    </lineage>
</organism>